<feature type="region of interest" description="Disordered" evidence="1">
    <location>
        <begin position="107"/>
        <end position="167"/>
    </location>
</feature>
<sequence>MKKLVFASVLFMSVFFAHAQQVSINVNIGTPPNWGPQGNDDSRYYYLPDIDVYYDVNQSVFIYESNGKWARDKKLPANYRQYDLYSGYKVVLNDYKGDTPYKYHAKHRASYPKGYQGKPQKNRGEKPKGNNGNQNGNSKGNNKGKENNNSKQQSSNKDHDHSNGKHH</sequence>
<evidence type="ECO:0000313" key="3">
    <source>
        <dbReference type="EMBL" id="WXK49193.1"/>
    </source>
</evidence>
<gene>
    <name evidence="3" type="ORF">V6624_19415</name>
</gene>
<keyword evidence="2" id="KW-0732">Signal</keyword>
<dbReference type="EMBL" id="CP147988">
    <property type="protein sequence ID" value="WXK49193.1"/>
    <property type="molecule type" value="Genomic_DNA"/>
</dbReference>
<feature type="signal peptide" evidence="2">
    <location>
        <begin position="1"/>
        <end position="19"/>
    </location>
</feature>
<name>A0ABZ2QAA8_9FLAO</name>
<feature type="chain" id="PRO_5047236148" evidence="2">
    <location>
        <begin position="20"/>
        <end position="167"/>
    </location>
</feature>
<reference evidence="3 4" key="1">
    <citation type="submission" date="2024-02" db="EMBL/GenBank/DDBJ databases">
        <title>complete genome of Flavobacterium ginsenosidimutans Str. YTB16.</title>
        <authorList>
            <person name="Wang Q."/>
        </authorList>
    </citation>
    <scope>NUCLEOTIDE SEQUENCE [LARGE SCALE GENOMIC DNA]</scope>
    <source>
        <strain evidence="3 4">YTB16</strain>
    </source>
</reference>
<evidence type="ECO:0000256" key="1">
    <source>
        <dbReference type="SAM" id="MobiDB-lite"/>
    </source>
</evidence>
<keyword evidence="4" id="KW-1185">Reference proteome</keyword>
<evidence type="ECO:0000313" key="4">
    <source>
        <dbReference type="Proteomes" id="UP001447857"/>
    </source>
</evidence>
<dbReference type="RefSeq" id="WP_111289681.1">
    <property type="nucleotide sequence ID" value="NZ_CP147988.1"/>
</dbReference>
<accession>A0ABZ2QAA8</accession>
<feature type="compositionally biased region" description="Low complexity" evidence="1">
    <location>
        <begin position="129"/>
        <end position="142"/>
    </location>
</feature>
<proteinExistence type="predicted"/>
<dbReference type="Proteomes" id="UP001447857">
    <property type="component" value="Chromosome"/>
</dbReference>
<protein>
    <submittedName>
        <fullName evidence="3">Uncharacterized protein</fullName>
    </submittedName>
</protein>
<organism evidence="3 4">
    <name type="scientific">Flavobacterium ginsenosidimutans</name>
    <dbReference type="NCBI Taxonomy" id="687844"/>
    <lineage>
        <taxon>Bacteria</taxon>
        <taxon>Pseudomonadati</taxon>
        <taxon>Bacteroidota</taxon>
        <taxon>Flavobacteriia</taxon>
        <taxon>Flavobacteriales</taxon>
        <taxon>Flavobacteriaceae</taxon>
        <taxon>Flavobacterium</taxon>
    </lineage>
</organism>
<evidence type="ECO:0000256" key="2">
    <source>
        <dbReference type="SAM" id="SignalP"/>
    </source>
</evidence>
<feature type="compositionally biased region" description="Basic and acidic residues" evidence="1">
    <location>
        <begin position="156"/>
        <end position="167"/>
    </location>
</feature>